<reference evidence="12 13" key="1">
    <citation type="submission" date="2020-08" db="EMBL/GenBank/DDBJ databases">
        <title>Genome sequence of Tessaracoccus defluvii JCM 17540T.</title>
        <authorList>
            <person name="Hyun D.-W."/>
            <person name="Bae J.-W."/>
        </authorList>
    </citation>
    <scope>NUCLEOTIDE SEQUENCE [LARGE SCALE GENOMIC DNA]</scope>
    <source>
        <strain evidence="12 13">JCM 17540</strain>
    </source>
</reference>
<dbReference type="GO" id="GO:0004386">
    <property type="term" value="F:helicase activity"/>
    <property type="evidence" value="ECO:0007669"/>
    <property type="project" value="UniProtKB-KW"/>
</dbReference>
<dbReference type="InterPro" id="IPR011335">
    <property type="entry name" value="Restrct_endonuc-II-like"/>
</dbReference>
<sequence>MAAWLDGGETTLDGAALPEHLAWQPALVRATTDLLEVDPLATLDAIAAAAREDTVPTVILAVDELTAPQLRVIGALAEVGEPVALQPVGSRGEAWATALAASTRTLPDSPAPRPEVSLHDSHGPARQVEVLREELTRAFEADPTLEPRQVAIVCPRPERYAELLDAAFLPTAAGSHPGRELRVQQVGGQVRNPLVATVADLLRLGTLRATASALVELLLAPAIAHRWRLDDRQLLVELVSAAGVHWGLDETHRASFQLPGLTQNTWLRGLDRLLVGLTVSAGHEGDLGISGSDQVASSDLTTVGSLCEILSRLRRHVAETATSETMVGWVRRTRTLLDELVGLPRDDDWQRLHILAVLARFETDHAGSTTLLSRHEFAALLTSGARDTRARVAAGNGSLLVAPLGELSHVGLRLVALLGVTDDVVPGSSAAVPDAVDVGDCAPDPRERRLSQLLDRARTAEKVVIVRQWFSERTNDEVPPPSAITWLLDQLGTAPSPVPHPPTATSEANFRVPEPQETAHPGFDVAALRGALARRSAVRSASDRTHRRRQARRRPLPGPSSQQVSVAQLAGFLRDPAAAFLRSCVGITQYDDPAVTDTMPLLLRGLEGWAVKSALLEALKRDLPVDDVERRLRESETLPPQLIGKAAFDAARGDVEMLWGAARGHWQRDVTDHTVDLTFDLGPLGAVRLVDGVRCRGGQVVALTPSKGDDKLIEPWIGALALTAAGLPTEALLHRFVWSYGADITDQRLVPALTQEAALTQLGHLARAWAVGYHRLLPVPVDAALRFVADATRGRLDQAQWRGVPGFRHQKWKEPGRAWPLFYDQEVRDLFDDELVDTDPDGTGQPHPFGAWAVTLYTPLGGVL</sequence>
<evidence type="ECO:0000256" key="4">
    <source>
        <dbReference type="ARBA" id="ARBA00022801"/>
    </source>
</evidence>
<evidence type="ECO:0000256" key="1">
    <source>
        <dbReference type="ARBA" id="ARBA00022722"/>
    </source>
</evidence>
<evidence type="ECO:0000313" key="12">
    <source>
        <dbReference type="EMBL" id="QNP56622.1"/>
    </source>
</evidence>
<dbReference type="GO" id="GO:0006310">
    <property type="term" value="P:DNA recombination"/>
    <property type="evidence" value="ECO:0007669"/>
    <property type="project" value="TreeGrafter"/>
</dbReference>
<evidence type="ECO:0000256" key="2">
    <source>
        <dbReference type="ARBA" id="ARBA00022741"/>
    </source>
</evidence>
<keyword evidence="7" id="KW-0067">ATP-binding</keyword>
<accession>A0A7H0H7V6</accession>
<evidence type="ECO:0000256" key="10">
    <source>
        <dbReference type="SAM" id="MobiDB-lite"/>
    </source>
</evidence>
<evidence type="ECO:0000313" key="13">
    <source>
        <dbReference type="Proteomes" id="UP000516117"/>
    </source>
</evidence>
<evidence type="ECO:0000259" key="11">
    <source>
        <dbReference type="Pfam" id="PF17946"/>
    </source>
</evidence>
<evidence type="ECO:0000256" key="3">
    <source>
        <dbReference type="ARBA" id="ARBA00022763"/>
    </source>
</evidence>
<keyword evidence="2" id="KW-0547">Nucleotide-binding</keyword>
<evidence type="ECO:0000256" key="8">
    <source>
        <dbReference type="ARBA" id="ARBA00023125"/>
    </source>
</evidence>
<keyword evidence="1" id="KW-0540">Nuclease</keyword>
<keyword evidence="3" id="KW-0227">DNA damage</keyword>
<dbReference type="SUPFAM" id="SSF52540">
    <property type="entry name" value="P-loop containing nucleoside triphosphate hydrolases"/>
    <property type="match status" value="1"/>
</dbReference>
<dbReference type="GO" id="GO:0005524">
    <property type="term" value="F:ATP binding"/>
    <property type="evidence" value="ECO:0007669"/>
    <property type="project" value="UniProtKB-KW"/>
</dbReference>
<organism evidence="12 13">
    <name type="scientific">Tessaracoccus defluvii</name>
    <dbReference type="NCBI Taxonomy" id="1285901"/>
    <lineage>
        <taxon>Bacteria</taxon>
        <taxon>Bacillati</taxon>
        <taxon>Actinomycetota</taxon>
        <taxon>Actinomycetes</taxon>
        <taxon>Propionibacteriales</taxon>
        <taxon>Propionibacteriaceae</taxon>
        <taxon>Tessaracoccus</taxon>
    </lineage>
</organism>
<keyword evidence="4" id="KW-0378">Hydrolase</keyword>
<feature type="region of interest" description="Disordered" evidence="10">
    <location>
        <begin position="536"/>
        <end position="563"/>
    </location>
</feature>
<evidence type="ECO:0000256" key="7">
    <source>
        <dbReference type="ARBA" id="ARBA00022840"/>
    </source>
</evidence>
<gene>
    <name evidence="12" type="ORF">H9L22_04225</name>
</gene>
<dbReference type="Proteomes" id="UP000516117">
    <property type="component" value="Chromosome"/>
</dbReference>
<keyword evidence="13" id="KW-1185">Reference proteome</keyword>
<dbReference type="GO" id="GO:0003677">
    <property type="term" value="F:DNA binding"/>
    <property type="evidence" value="ECO:0007669"/>
    <property type="project" value="UniProtKB-KW"/>
</dbReference>
<keyword evidence="6" id="KW-0269">Exonuclease</keyword>
<dbReference type="GO" id="GO:0006281">
    <property type="term" value="P:DNA repair"/>
    <property type="evidence" value="ECO:0007669"/>
    <property type="project" value="UniProtKB-KW"/>
</dbReference>
<dbReference type="Pfam" id="PF17946">
    <property type="entry name" value="RecC_C"/>
    <property type="match status" value="1"/>
</dbReference>
<keyword evidence="5" id="KW-0347">Helicase</keyword>
<dbReference type="PANTHER" id="PTHR30591">
    <property type="entry name" value="RECBCD ENZYME SUBUNIT RECC"/>
    <property type="match status" value="1"/>
</dbReference>
<evidence type="ECO:0000256" key="6">
    <source>
        <dbReference type="ARBA" id="ARBA00022839"/>
    </source>
</evidence>
<dbReference type="SUPFAM" id="SSF52980">
    <property type="entry name" value="Restriction endonuclease-like"/>
    <property type="match status" value="1"/>
</dbReference>
<proteinExistence type="predicted"/>
<feature type="compositionally biased region" description="Basic residues" evidence="10">
    <location>
        <begin position="545"/>
        <end position="555"/>
    </location>
</feature>
<evidence type="ECO:0000256" key="5">
    <source>
        <dbReference type="ARBA" id="ARBA00022806"/>
    </source>
</evidence>
<dbReference type="KEGG" id="tdf:H9L22_04225"/>
<dbReference type="AlphaFoldDB" id="A0A7H0H7V6"/>
<dbReference type="GO" id="GO:0004527">
    <property type="term" value="F:exonuclease activity"/>
    <property type="evidence" value="ECO:0007669"/>
    <property type="project" value="UniProtKB-KW"/>
</dbReference>
<keyword evidence="8" id="KW-0238">DNA-binding</keyword>
<dbReference type="InterPro" id="IPR027417">
    <property type="entry name" value="P-loop_NTPase"/>
</dbReference>
<feature type="domain" description="RecC C-terminal" evidence="11">
    <location>
        <begin position="562"/>
        <end position="788"/>
    </location>
</feature>
<evidence type="ECO:0000256" key="9">
    <source>
        <dbReference type="ARBA" id="ARBA00023204"/>
    </source>
</evidence>
<dbReference type="PANTHER" id="PTHR30591:SF1">
    <property type="entry name" value="RECBCD ENZYME SUBUNIT RECC"/>
    <property type="match status" value="1"/>
</dbReference>
<keyword evidence="9" id="KW-0234">DNA repair</keyword>
<dbReference type="InterPro" id="IPR041500">
    <property type="entry name" value="RecC_C"/>
</dbReference>
<dbReference type="Gene3D" id="1.10.486.10">
    <property type="entry name" value="PCRA, domain 4"/>
    <property type="match status" value="1"/>
</dbReference>
<name>A0A7H0H7V6_9ACTN</name>
<dbReference type="EMBL" id="CP060789">
    <property type="protein sequence ID" value="QNP56622.1"/>
    <property type="molecule type" value="Genomic_DNA"/>
</dbReference>
<protein>
    <submittedName>
        <fullName evidence="12">Exodeoxyribonuclease V subunit gamma</fullName>
    </submittedName>
</protein>